<dbReference type="AlphaFoldDB" id="A0A1J0EK47"/>
<dbReference type="RefSeq" id="WP_071552408.1">
    <property type="nucleotide sequence ID" value="NZ_CP017886.1"/>
</dbReference>
<proteinExistence type="predicted"/>
<evidence type="ECO:0000313" key="1">
    <source>
        <dbReference type="EMBL" id="APC16501.1"/>
    </source>
</evidence>
<dbReference type="OrthoDB" id="6942685at2"/>
<name>A0A1J0EK47_9PSED</name>
<dbReference type="EMBL" id="CP017886">
    <property type="protein sequence ID" value="APC16501.1"/>
    <property type="molecule type" value="Genomic_DNA"/>
</dbReference>
<reference evidence="2" key="1">
    <citation type="submission" date="2016-10" db="EMBL/GenBank/DDBJ databases">
        <title>Pseudomonas frederiksbergensis ERGS4:02 complete genome.</title>
        <authorList>
            <person name="Kumar R."/>
            <person name="Acharya V."/>
            <person name="Singh D."/>
        </authorList>
    </citation>
    <scope>NUCLEOTIDE SEQUENCE [LARGE SCALE GENOMIC DNA]</scope>
    <source>
        <strain evidence="2">ERGS4:02</strain>
    </source>
</reference>
<accession>A0A1J0EK47</accession>
<dbReference type="GeneID" id="46909058"/>
<sequence length="83" mass="9477">MTTQPTVTTIANDAIDQLQVAREYMRWFDSLTYAISSSFEKGHNHHAEQLAAVAKYLAGDYHNFLDCEVESLNSQLDKLELRN</sequence>
<protein>
    <submittedName>
        <fullName evidence="1">Uncharacterized protein</fullName>
    </submittedName>
</protein>
<organism evidence="1 2">
    <name type="scientific">Pseudomonas frederiksbergensis</name>
    <dbReference type="NCBI Taxonomy" id="104087"/>
    <lineage>
        <taxon>Bacteria</taxon>
        <taxon>Pseudomonadati</taxon>
        <taxon>Pseudomonadota</taxon>
        <taxon>Gammaproteobacteria</taxon>
        <taxon>Pseudomonadales</taxon>
        <taxon>Pseudomonadaceae</taxon>
        <taxon>Pseudomonas</taxon>
    </lineage>
</organism>
<evidence type="ECO:0000313" key="2">
    <source>
        <dbReference type="Proteomes" id="UP000182567"/>
    </source>
</evidence>
<dbReference type="Proteomes" id="UP000182567">
    <property type="component" value="Chromosome"/>
</dbReference>
<gene>
    <name evidence="1" type="ORF">BLL42_12445</name>
</gene>